<comment type="caution">
    <text evidence="9">The sequence shown here is derived from an EMBL/GenBank/DDBJ whole genome shotgun (WGS) entry which is preliminary data.</text>
</comment>
<dbReference type="CDD" id="cd01392">
    <property type="entry name" value="HTH_LacI"/>
    <property type="match status" value="1"/>
</dbReference>
<dbReference type="PANTHER" id="PTHR30146:SF150">
    <property type="entry name" value="ARABINOSE METABOLISM TRANSCRIPTIONAL REPRESSOR"/>
    <property type="match status" value="1"/>
</dbReference>
<keyword evidence="10" id="KW-1185">Reference proteome</keyword>
<dbReference type="PROSITE" id="PS00356">
    <property type="entry name" value="HTH_LACI_1"/>
    <property type="match status" value="1"/>
</dbReference>
<keyword evidence="5 7" id="KW-0010">Activator</keyword>
<dbReference type="PANTHER" id="PTHR30146">
    <property type="entry name" value="LACI-RELATED TRANSCRIPTIONAL REPRESSOR"/>
    <property type="match status" value="1"/>
</dbReference>
<reference evidence="9 10" key="1">
    <citation type="journal article" date="2013" name="Genome Announc.">
        <title>Draft Genome Sequence of Catellicoccus marimammalium, a Novel Species Commonly Found in Gull Feces.</title>
        <authorList>
            <person name="Weigand M.R."/>
            <person name="Ryu H."/>
            <person name="Bozcek L."/>
            <person name="Konstantinidis K.T."/>
            <person name="Santo Domingo J.W."/>
        </authorList>
    </citation>
    <scope>NUCLEOTIDE SEQUENCE [LARGE SCALE GENOMIC DNA]</scope>
    <source>
        <strain evidence="9 10">M35/04/3</strain>
    </source>
</reference>
<dbReference type="eggNOG" id="COG1609">
    <property type="taxonomic scope" value="Bacteria"/>
</dbReference>
<dbReference type="InterPro" id="IPR006377">
    <property type="entry name" value="CcpA"/>
</dbReference>
<evidence type="ECO:0000256" key="1">
    <source>
        <dbReference type="ARBA" id="ARBA00019435"/>
    </source>
</evidence>
<dbReference type="InterPro" id="IPR028082">
    <property type="entry name" value="Peripla_BP_I"/>
</dbReference>
<evidence type="ECO:0000313" key="10">
    <source>
        <dbReference type="Proteomes" id="UP000016057"/>
    </source>
</evidence>
<dbReference type="FunFam" id="1.10.260.40:FF:000002">
    <property type="entry name" value="HTH-type transcriptional repressor PurR"/>
    <property type="match status" value="1"/>
</dbReference>
<dbReference type="Pfam" id="PF13377">
    <property type="entry name" value="Peripla_BP_3"/>
    <property type="match status" value="1"/>
</dbReference>
<accession>K8Z8S8</accession>
<dbReference type="Gene3D" id="3.40.50.2300">
    <property type="match status" value="2"/>
</dbReference>
<evidence type="ECO:0000256" key="7">
    <source>
        <dbReference type="RuleBase" id="RU368079"/>
    </source>
</evidence>
<dbReference type="RefSeq" id="WP_009490216.1">
    <property type="nucleotide sequence ID" value="NZ_AMYT01000017.1"/>
</dbReference>
<dbReference type="Gene3D" id="1.10.260.40">
    <property type="entry name" value="lambda repressor-like DNA-binding domains"/>
    <property type="match status" value="1"/>
</dbReference>
<keyword evidence="6 7" id="KW-0804">Transcription</keyword>
<dbReference type="GO" id="GO:0003700">
    <property type="term" value="F:DNA-binding transcription factor activity"/>
    <property type="evidence" value="ECO:0007669"/>
    <property type="project" value="TreeGrafter"/>
</dbReference>
<keyword evidence="3 7" id="KW-0805">Transcription regulation</keyword>
<dbReference type="InterPro" id="IPR000843">
    <property type="entry name" value="HTH_LacI"/>
</dbReference>
<comment type="function">
    <text evidence="7">Global transcriptional regulator of carbon catabolite repression (CCR) and carbon catabolite activation (CCA), which ensures optimal energy usage under diverse conditions.</text>
</comment>
<dbReference type="EMBL" id="AMYT01000017">
    <property type="protein sequence ID" value="EKU27444.1"/>
    <property type="molecule type" value="Genomic_DNA"/>
</dbReference>
<gene>
    <name evidence="9" type="ORF">C683_0775</name>
</gene>
<keyword evidence="4 7" id="KW-0238">DNA-binding</keyword>
<evidence type="ECO:0000256" key="6">
    <source>
        <dbReference type="ARBA" id="ARBA00023163"/>
    </source>
</evidence>
<dbReference type="PATRIC" id="fig|1234409.3.peg.726"/>
<dbReference type="PRINTS" id="PR00036">
    <property type="entry name" value="HTHLACI"/>
</dbReference>
<dbReference type="InterPro" id="IPR046335">
    <property type="entry name" value="LacI/GalR-like_sensor"/>
</dbReference>
<dbReference type="Pfam" id="PF00356">
    <property type="entry name" value="LacI"/>
    <property type="match status" value="1"/>
</dbReference>
<dbReference type="NCBIfam" id="TIGR01481">
    <property type="entry name" value="ccpA"/>
    <property type="match status" value="1"/>
</dbReference>
<evidence type="ECO:0000313" key="9">
    <source>
        <dbReference type="EMBL" id="EKU27444.1"/>
    </source>
</evidence>
<proteinExistence type="predicted"/>
<evidence type="ECO:0000256" key="3">
    <source>
        <dbReference type="ARBA" id="ARBA00023015"/>
    </source>
</evidence>
<dbReference type="PROSITE" id="PS50932">
    <property type="entry name" value="HTH_LACI_2"/>
    <property type="match status" value="1"/>
</dbReference>
<feature type="domain" description="HTH lacI-type" evidence="8">
    <location>
        <begin position="6"/>
        <end position="60"/>
    </location>
</feature>
<dbReference type="Proteomes" id="UP000016057">
    <property type="component" value="Unassembled WGS sequence"/>
</dbReference>
<evidence type="ECO:0000256" key="2">
    <source>
        <dbReference type="ARBA" id="ARBA00022491"/>
    </source>
</evidence>
<keyword evidence="2 7" id="KW-0678">Repressor</keyword>
<evidence type="ECO:0000259" key="8">
    <source>
        <dbReference type="PROSITE" id="PS50932"/>
    </source>
</evidence>
<dbReference type="SMART" id="SM00354">
    <property type="entry name" value="HTH_LACI"/>
    <property type="match status" value="1"/>
</dbReference>
<organism evidence="9 10">
    <name type="scientific">Catellicoccus marimammalium M35/04/3</name>
    <dbReference type="NCBI Taxonomy" id="1234409"/>
    <lineage>
        <taxon>Bacteria</taxon>
        <taxon>Bacillati</taxon>
        <taxon>Bacillota</taxon>
        <taxon>Bacilli</taxon>
        <taxon>Lactobacillales</taxon>
        <taxon>Enterococcaceae</taxon>
        <taxon>Catellicoccus</taxon>
    </lineage>
</organism>
<dbReference type="GO" id="GO:0000976">
    <property type="term" value="F:transcription cis-regulatory region binding"/>
    <property type="evidence" value="ECO:0007669"/>
    <property type="project" value="TreeGrafter"/>
</dbReference>
<sequence>MEKQSVTIYDVAEQAGVSMATVSRVVNGNPNVKAATRKKVMKVIEDLDYRPNAVARGLASKRTTTVGVILPDINNAFFASLSTGINDIALMYHYDILLATAEGEKDRDVSVFQSMLAKQVDGIIYLGNEISLALRQEIERTNTPVVLAGTQLEDTSCASVNIDHEAAVYDAVSYLAERHEKIALITGPLTEYINGHDLLLGYKKALKDHERAYSEAYIFESHYTLKAGEQLAERLHNSGVTAAFVADDLLAVGILNGLQDQGYHLPEDMELISADNTIYTDMVRPKISSIQHPLYDIGAVAMRLLTKMMHNEEIEDKNIILPYSLRFKGTTK</sequence>
<dbReference type="SUPFAM" id="SSF47413">
    <property type="entry name" value="lambda repressor-like DNA-binding domains"/>
    <property type="match status" value="1"/>
</dbReference>
<dbReference type="OrthoDB" id="9784962at2"/>
<dbReference type="AlphaFoldDB" id="K8Z8S8"/>
<dbReference type="InterPro" id="IPR010982">
    <property type="entry name" value="Lambda_DNA-bd_dom_sf"/>
</dbReference>
<protein>
    <recommendedName>
        <fullName evidence="1 7">Catabolite control protein A</fullName>
    </recommendedName>
</protein>
<name>K8Z8S8_9ENTE</name>
<dbReference type="STRING" id="1234409.C683_0775"/>
<dbReference type="SUPFAM" id="SSF53822">
    <property type="entry name" value="Periplasmic binding protein-like I"/>
    <property type="match status" value="1"/>
</dbReference>
<evidence type="ECO:0000256" key="4">
    <source>
        <dbReference type="ARBA" id="ARBA00023125"/>
    </source>
</evidence>
<evidence type="ECO:0000256" key="5">
    <source>
        <dbReference type="ARBA" id="ARBA00023159"/>
    </source>
</evidence>